<evidence type="ECO:0000313" key="4">
    <source>
        <dbReference type="EMBL" id="QCQ22191.1"/>
    </source>
</evidence>
<dbReference type="PROSITE" id="PS00379">
    <property type="entry name" value="CDP_ALCOHOL_P_TRANSF"/>
    <property type="match status" value="1"/>
</dbReference>
<dbReference type="GO" id="GO:0016780">
    <property type="term" value="F:phosphotransferase activity, for other substituted phosphate groups"/>
    <property type="evidence" value="ECO:0007669"/>
    <property type="project" value="InterPro"/>
</dbReference>
<dbReference type="InterPro" id="IPR043130">
    <property type="entry name" value="CDP-OH_PTrfase_TM_dom"/>
</dbReference>
<dbReference type="InterPro" id="IPR048254">
    <property type="entry name" value="CDP_ALCOHOL_P_TRANSF_CS"/>
</dbReference>
<keyword evidence="5" id="KW-1185">Reference proteome</keyword>
<comment type="similarity">
    <text evidence="2">Belongs to the CDP-alcohol phosphatidyltransferase class-I family.</text>
</comment>
<proteinExistence type="inferred from homology"/>
<evidence type="ECO:0000256" key="1">
    <source>
        <dbReference type="ARBA" id="ARBA00022679"/>
    </source>
</evidence>
<protein>
    <submittedName>
        <fullName evidence="4">CDP-alcohol phosphatidyltransferase family protein</fullName>
    </submittedName>
</protein>
<dbReference type="GO" id="GO:0016020">
    <property type="term" value="C:membrane"/>
    <property type="evidence" value="ECO:0007669"/>
    <property type="project" value="InterPro"/>
</dbReference>
<feature type="transmembrane region" description="Helical" evidence="3">
    <location>
        <begin position="33"/>
        <end position="50"/>
    </location>
</feature>
<name>A0A4V1ERM8_9BACT</name>
<dbReference type="RefSeq" id="WP_137424160.1">
    <property type="nucleotide sequence ID" value="NZ_CP040098.1"/>
</dbReference>
<dbReference type="KEGG" id="dax:FDQ92_08480"/>
<gene>
    <name evidence="4" type="ORF">FDQ92_08480</name>
</gene>
<dbReference type="Pfam" id="PF01066">
    <property type="entry name" value="CDP-OH_P_transf"/>
    <property type="match status" value="1"/>
</dbReference>
<feature type="transmembrane region" description="Helical" evidence="3">
    <location>
        <begin position="184"/>
        <end position="205"/>
    </location>
</feature>
<dbReference type="InterPro" id="IPR000462">
    <property type="entry name" value="CDP-OH_P_trans"/>
</dbReference>
<feature type="transmembrane region" description="Helical" evidence="3">
    <location>
        <begin position="154"/>
        <end position="172"/>
    </location>
</feature>
<dbReference type="Gene3D" id="1.20.120.1760">
    <property type="match status" value="1"/>
</dbReference>
<organism evidence="4 5">
    <name type="scientific">Desulfoglaeba alkanexedens ALDC</name>
    <dbReference type="NCBI Taxonomy" id="980445"/>
    <lineage>
        <taxon>Bacteria</taxon>
        <taxon>Pseudomonadati</taxon>
        <taxon>Thermodesulfobacteriota</taxon>
        <taxon>Syntrophobacteria</taxon>
        <taxon>Syntrophobacterales</taxon>
        <taxon>Syntrophobacteraceae</taxon>
        <taxon>Desulfoglaeba</taxon>
    </lineage>
</organism>
<evidence type="ECO:0000256" key="3">
    <source>
        <dbReference type="SAM" id="Phobius"/>
    </source>
</evidence>
<accession>A0A4V1ERM8</accession>
<dbReference type="GO" id="GO:0008654">
    <property type="term" value="P:phospholipid biosynthetic process"/>
    <property type="evidence" value="ECO:0007669"/>
    <property type="project" value="InterPro"/>
</dbReference>
<keyword evidence="3" id="KW-0812">Transmembrane</keyword>
<evidence type="ECO:0000256" key="2">
    <source>
        <dbReference type="RuleBase" id="RU003750"/>
    </source>
</evidence>
<reference evidence="4 5" key="2">
    <citation type="submission" date="2019-05" db="EMBL/GenBank/DDBJ databases">
        <authorList>
            <person name="Suflita J.M."/>
            <person name="Marks C.R."/>
        </authorList>
    </citation>
    <scope>NUCLEOTIDE SEQUENCE [LARGE SCALE GENOMIC DNA]</scope>
    <source>
        <strain evidence="4 5">ALDC</strain>
    </source>
</reference>
<keyword evidence="3" id="KW-1133">Transmembrane helix</keyword>
<feature type="transmembrane region" description="Helical" evidence="3">
    <location>
        <begin position="112"/>
        <end position="133"/>
    </location>
</feature>
<dbReference type="OrthoDB" id="9785831at2"/>
<dbReference type="Proteomes" id="UP000298602">
    <property type="component" value="Chromosome"/>
</dbReference>
<keyword evidence="1 2" id="KW-0808">Transferase</keyword>
<keyword evidence="3" id="KW-0472">Membrane</keyword>
<dbReference type="EMBL" id="CP040098">
    <property type="protein sequence ID" value="QCQ22191.1"/>
    <property type="molecule type" value="Genomic_DNA"/>
</dbReference>
<reference evidence="4 5" key="1">
    <citation type="submission" date="2019-05" db="EMBL/GenBank/DDBJ databases">
        <title>The Complete Genome Sequence of the n-alkane-degrading Desulfoglaeba alkanexedens ALDC reveals multiple alkylsuccinate synthase gene clusters.</title>
        <authorList>
            <person name="Callaghan A.V."/>
            <person name="Davidova I.A."/>
            <person name="Duncan K.E."/>
            <person name="Morris B."/>
            <person name="McInerney M.J."/>
        </authorList>
    </citation>
    <scope>NUCLEOTIDE SEQUENCE [LARGE SCALE GENOMIC DNA]</scope>
    <source>
        <strain evidence="4 5">ALDC</strain>
    </source>
</reference>
<sequence length="213" mass="23780">MLKGTSLETEYYRFLERHFVPSLVRLKLRPNHISFIGLLVSVLAGVMFAFQPFWGGIFTLLTGLVDTLDGCLARALGQAKKYGAFLDSVLDRYTELIIYLGIWFYFYRKGGVSPFLSLLILLILFGSLMVSYTRARAEGLGERCLVGFLQRGERIILLGLAGMANPLVNQVLQPLGPLAIPDAALLAALVFLAVGTNLTALWRFWHVLKNLRQ</sequence>
<evidence type="ECO:0000313" key="5">
    <source>
        <dbReference type="Proteomes" id="UP000298602"/>
    </source>
</evidence>
<dbReference type="AlphaFoldDB" id="A0A4V1ERM8"/>